<dbReference type="InterPro" id="IPR053141">
    <property type="entry name" value="Mycobact_SerProt_Inhib_Rv3364c"/>
</dbReference>
<dbReference type="InterPro" id="IPR004942">
    <property type="entry name" value="Roadblock/LAMTOR2_dom"/>
</dbReference>
<organism evidence="2 3">
    <name type="scientific">Herbihabitans rhizosphaerae</name>
    <dbReference type="NCBI Taxonomy" id="1872711"/>
    <lineage>
        <taxon>Bacteria</taxon>
        <taxon>Bacillati</taxon>
        <taxon>Actinomycetota</taxon>
        <taxon>Actinomycetes</taxon>
        <taxon>Pseudonocardiales</taxon>
        <taxon>Pseudonocardiaceae</taxon>
        <taxon>Herbihabitans</taxon>
    </lineage>
</organism>
<dbReference type="AlphaFoldDB" id="A0A4Q7L6V0"/>
<accession>A0A4Q7L6V0</accession>
<sequence length="140" mass="14987">MSEDTKSRLGWLMDDLVERVAAVRHAILLSADGLLMARSAGLDRGDAEHLAAVSSAYRSLSQGTGRHFGLGGVRQTVVELDIAYLLVTEAGERACLALLTEENADLGLVAYEMNRVVQQARTHLSTSARTPVNGVVPRAS</sequence>
<name>A0A4Q7L6V0_9PSEU</name>
<keyword evidence="3" id="KW-1185">Reference proteome</keyword>
<dbReference type="Proteomes" id="UP000294257">
    <property type="component" value="Unassembled WGS sequence"/>
</dbReference>
<dbReference type="PANTHER" id="PTHR36222">
    <property type="entry name" value="SERINE PROTEASE INHIBITOR RV3364C"/>
    <property type="match status" value="1"/>
</dbReference>
<dbReference type="Gene3D" id="3.30.450.30">
    <property type="entry name" value="Dynein light chain 2a, cytoplasmic"/>
    <property type="match status" value="1"/>
</dbReference>
<evidence type="ECO:0000313" key="2">
    <source>
        <dbReference type="EMBL" id="RZS45054.1"/>
    </source>
</evidence>
<dbReference type="RefSeq" id="WP_130342642.1">
    <property type="nucleotide sequence ID" value="NZ_SGWQ01000001.1"/>
</dbReference>
<dbReference type="SUPFAM" id="SSF103196">
    <property type="entry name" value="Roadblock/LC7 domain"/>
    <property type="match status" value="1"/>
</dbReference>
<dbReference type="Pfam" id="PF03259">
    <property type="entry name" value="Robl_LC7"/>
    <property type="match status" value="1"/>
</dbReference>
<protein>
    <submittedName>
        <fullName evidence="2">Putative regulator of Ras-like GTPase activity (Roadblock/LC7/MglB family)</fullName>
    </submittedName>
</protein>
<proteinExistence type="predicted"/>
<dbReference type="OrthoDB" id="5187023at2"/>
<dbReference type="EMBL" id="SGWQ01000001">
    <property type="protein sequence ID" value="RZS45054.1"/>
    <property type="molecule type" value="Genomic_DNA"/>
</dbReference>
<gene>
    <name evidence="2" type="ORF">EV193_101938</name>
</gene>
<comment type="caution">
    <text evidence="2">The sequence shown here is derived from an EMBL/GenBank/DDBJ whole genome shotgun (WGS) entry which is preliminary data.</text>
</comment>
<reference evidence="2 3" key="1">
    <citation type="submission" date="2019-02" db="EMBL/GenBank/DDBJ databases">
        <title>Genomic Encyclopedia of Type Strains, Phase IV (KMG-IV): sequencing the most valuable type-strain genomes for metagenomic binning, comparative biology and taxonomic classification.</title>
        <authorList>
            <person name="Goeker M."/>
        </authorList>
    </citation>
    <scope>NUCLEOTIDE SEQUENCE [LARGE SCALE GENOMIC DNA]</scope>
    <source>
        <strain evidence="2 3">DSM 101727</strain>
    </source>
</reference>
<feature type="domain" description="Roadblock/LAMTOR2" evidence="1">
    <location>
        <begin position="10"/>
        <end position="100"/>
    </location>
</feature>
<evidence type="ECO:0000259" key="1">
    <source>
        <dbReference type="SMART" id="SM00960"/>
    </source>
</evidence>
<dbReference type="PANTHER" id="PTHR36222:SF1">
    <property type="entry name" value="SERINE PROTEASE INHIBITOR RV3364C"/>
    <property type="match status" value="1"/>
</dbReference>
<evidence type="ECO:0000313" key="3">
    <source>
        <dbReference type="Proteomes" id="UP000294257"/>
    </source>
</evidence>
<dbReference type="SMART" id="SM00960">
    <property type="entry name" value="Robl_LC7"/>
    <property type="match status" value="1"/>
</dbReference>